<evidence type="ECO:0000313" key="2">
    <source>
        <dbReference type="Proteomes" id="UP001597045"/>
    </source>
</evidence>
<feature type="non-terminal residue" evidence="1">
    <location>
        <position position="1"/>
    </location>
</feature>
<dbReference type="Proteomes" id="UP001597045">
    <property type="component" value="Unassembled WGS sequence"/>
</dbReference>
<gene>
    <name evidence="1" type="ORF">ACFQ1S_00880</name>
</gene>
<organism evidence="1 2">
    <name type="scientific">Kibdelosporangium lantanae</name>
    <dbReference type="NCBI Taxonomy" id="1497396"/>
    <lineage>
        <taxon>Bacteria</taxon>
        <taxon>Bacillati</taxon>
        <taxon>Actinomycetota</taxon>
        <taxon>Actinomycetes</taxon>
        <taxon>Pseudonocardiales</taxon>
        <taxon>Pseudonocardiaceae</taxon>
        <taxon>Kibdelosporangium</taxon>
    </lineage>
</organism>
<sequence length="398" mass="43163">VRRIHPTTEAHPAGVLVQILAFLGAMVGDGPHVVIGGSQHPARIWPLIIGPTGVGRKGESLAQAKKFVSSFNSFSSYFVEHCIASGLASGEGLVAHFADRDNPEDTQDRRLVVTEKEFARTLTASKREASTLGPLLRTLWEEDSAQVMTRTDPLKATGVHLVVIGHITARELRLKLSGADVSGGTANRFLPIAVKQWQLLHDETPEPDVAGIAAELEPRIHRAHVAPPTRYRRTESAGRYWKEVYRVLCDNEVDGPLGEVLARAPAYVLRLALLYALVDGASAIYPEHIRAGLAVVKYAADTARDVFGDLSGATDLDKLSAGLRQAGPKGMTQTEVSALFGRNRSTEQINALIAQLTDQNAANVRTNKPPRGRPTTVLVWNDQQHTDDAIGDLLTWGI</sequence>
<keyword evidence="2" id="KW-1185">Reference proteome</keyword>
<accession>A0ABW3M3U5</accession>
<name>A0ABW3M3U5_9PSEU</name>
<evidence type="ECO:0000313" key="1">
    <source>
        <dbReference type="EMBL" id="MFD1044249.1"/>
    </source>
</evidence>
<dbReference type="EMBL" id="JBHTIS010000019">
    <property type="protein sequence ID" value="MFD1044249.1"/>
    <property type="molecule type" value="Genomic_DNA"/>
</dbReference>
<reference evidence="2" key="1">
    <citation type="journal article" date="2019" name="Int. J. Syst. Evol. Microbiol.">
        <title>The Global Catalogue of Microorganisms (GCM) 10K type strain sequencing project: providing services to taxonomists for standard genome sequencing and annotation.</title>
        <authorList>
            <consortium name="The Broad Institute Genomics Platform"/>
            <consortium name="The Broad Institute Genome Sequencing Center for Infectious Disease"/>
            <person name="Wu L."/>
            <person name="Ma J."/>
        </authorList>
    </citation>
    <scope>NUCLEOTIDE SEQUENCE [LARGE SCALE GENOMIC DNA]</scope>
    <source>
        <strain evidence="2">JCM 31486</strain>
    </source>
</reference>
<proteinExistence type="predicted"/>
<comment type="caution">
    <text evidence="1">The sequence shown here is derived from an EMBL/GenBank/DDBJ whole genome shotgun (WGS) entry which is preliminary data.</text>
</comment>
<protein>
    <recommendedName>
        <fullName evidence="3">DUF3987 domain-containing protein</fullName>
    </recommendedName>
</protein>
<evidence type="ECO:0008006" key="3">
    <source>
        <dbReference type="Google" id="ProtNLM"/>
    </source>
</evidence>